<evidence type="ECO:0000256" key="6">
    <source>
        <dbReference type="ARBA" id="ARBA00022490"/>
    </source>
</evidence>
<evidence type="ECO:0000256" key="10">
    <source>
        <dbReference type="ARBA" id="ARBA00024957"/>
    </source>
</evidence>
<organism evidence="13 14">
    <name type="scientific">Patella caerulea</name>
    <name type="common">Rayed Mediterranean limpet</name>
    <dbReference type="NCBI Taxonomy" id="87958"/>
    <lineage>
        <taxon>Eukaryota</taxon>
        <taxon>Metazoa</taxon>
        <taxon>Spiralia</taxon>
        <taxon>Lophotrochozoa</taxon>
        <taxon>Mollusca</taxon>
        <taxon>Gastropoda</taxon>
        <taxon>Patellogastropoda</taxon>
        <taxon>Patelloidea</taxon>
        <taxon>Patellidae</taxon>
        <taxon>Patella</taxon>
    </lineage>
</organism>
<dbReference type="PANTHER" id="PTHR34917">
    <property type="entry name" value="RBPJ-INTERACTING AND TUBULIN-ASSOCIATED PROTEIN 1"/>
    <property type="match status" value="1"/>
</dbReference>
<sequence>MSDDDWVIQGSRPPSVADNRPKTTSFKHFGYRMVDSSSPVDESLFGSHHQGRLSGRINFQPPWDSTKKFDSQKIIVKKKKKDRPLFWSPTPNSRGENFVMLKKGSGLRTDKFRRQKHTPTFCDEALFGQKNQFEEPNFDAPWDCPIKNNTIYKDLNGNSVSNINSNNWKKIKLRNRPSTAPSQKSNARPLWKP</sequence>
<accession>A0AAN8K0P5</accession>
<keyword evidence="14" id="KW-1185">Reference proteome</keyword>
<name>A0AAN8K0P5_PATCE</name>
<evidence type="ECO:0000256" key="9">
    <source>
        <dbReference type="ARBA" id="ARBA00023242"/>
    </source>
</evidence>
<gene>
    <name evidence="13" type="ORF">SNE40_006290</name>
</gene>
<comment type="caution">
    <text evidence="13">The sequence shown here is derived from an EMBL/GenBank/DDBJ whole genome shotgun (WGS) entry which is preliminary data.</text>
</comment>
<dbReference type="Pfam" id="PF17066">
    <property type="entry name" value="RITA"/>
    <property type="match status" value="1"/>
</dbReference>
<dbReference type="GO" id="GO:0051168">
    <property type="term" value="P:nuclear export"/>
    <property type="evidence" value="ECO:0007669"/>
    <property type="project" value="InterPro"/>
</dbReference>
<reference evidence="13 14" key="1">
    <citation type="submission" date="2024-01" db="EMBL/GenBank/DDBJ databases">
        <title>The genome of the rayed Mediterranean limpet Patella caerulea (Linnaeus, 1758).</title>
        <authorList>
            <person name="Anh-Thu Weber A."/>
            <person name="Halstead-Nussloch G."/>
        </authorList>
    </citation>
    <scope>NUCLEOTIDE SEQUENCE [LARGE SCALE GENOMIC DNA]</scope>
    <source>
        <strain evidence="13">AATW-2023a</strain>
        <tissue evidence="13">Whole specimen</tissue>
    </source>
</reference>
<evidence type="ECO:0000313" key="14">
    <source>
        <dbReference type="Proteomes" id="UP001347796"/>
    </source>
</evidence>
<evidence type="ECO:0000256" key="7">
    <source>
        <dbReference type="ARBA" id="ARBA00022902"/>
    </source>
</evidence>
<evidence type="ECO:0000256" key="8">
    <source>
        <dbReference type="ARBA" id="ARBA00022976"/>
    </source>
</evidence>
<comment type="similarity">
    <text evidence="3">Belongs to the RITA family.</text>
</comment>
<evidence type="ECO:0000256" key="3">
    <source>
        <dbReference type="ARBA" id="ARBA00010906"/>
    </source>
</evidence>
<dbReference type="GO" id="GO:0015631">
    <property type="term" value="F:tubulin binding"/>
    <property type="evidence" value="ECO:0007669"/>
    <property type="project" value="InterPro"/>
</dbReference>
<keyword evidence="7" id="KW-0524">Neurogenesis</keyword>
<evidence type="ECO:0000256" key="11">
    <source>
        <dbReference type="ARBA" id="ARBA00031318"/>
    </source>
</evidence>
<dbReference type="GO" id="GO:0005634">
    <property type="term" value="C:nucleus"/>
    <property type="evidence" value="ECO:0007669"/>
    <property type="project" value="UniProtKB-SubCell"/>
</dbReference>
<evidence type="ECO:0000256" key="12">
    <source>
        <dbReference type="SAM" id="MobiDB-lite"/>
    </source>
</evidence>
<dbReference type="Proteomes" id="UP001347796">
    <property type="component" value="Unassembled WGS sequence"/>
</dbReference>
<dbReference type="PANTHER" id="PTHR34917:SF1">
    <property type="entry name" value="RBPJ-INTERACTING AND TUBULIN-ASSOCIATED PROTEIN 1"/>
    <property type="match status" value="1"/>
</dbReference>
<keyword evidence="8" id="KW-0914">Notch signaling pathway</keyword>
<proteinExistence type="inferred from homology"/>
<evidence type="ECO:0000256" key="1">
    <source>
        <dbReference type="ARBA" id="ARBA00004123"/>
    </source>
</evidence>
<evidence type="ECO:0000256" key="5">
    <source>
        <dbReference type="ARBA" id="ARBA00014447"/>
    </source>
</evidence>
<keyword evidence="6" id="KW-0963">Cytoplasm</keyword>
<dbReference type="InterPro" id="IPR031418">
    <property type="entry name" value="RITA1"/>
</dbReference>
<dbReference type="GO" id="GO:0005737">
    <property type="term" value="C:cytoplasm"/>
    <property type="evidence" value="ECO:0007669"/>
    <property type="project" value="UniProtKB-SubCell"/>
</dbReference>
<comment type="subunit">
    <text evidence="4">Interacts with RBPJ/RBPSUH.</text>
</comment>
<evidence type="ECO:0000313" key="13">
    <source>
        <dbReference type="EMBL" id="KAK6187041.1"/>
    </source>
</evidence>
<feature type="region of interest" description="Disordered" evidence="12">
    <location>
        <begin position="1"/>
        <end position="23"/>
    </location>
</feature>
<comment type="subcellular location">
    <subcellularLocation>
        <location evidence="2">Cytoplasm</location>
    </subcellularLocation>
    <subcellularLocation>
        <location evidence="1">Nucleus</location>
    </subcellularLocation>
</comment>
<dbReference type="GO" id="GO:0007219">
    <property type="term" value="P:Notch signaling pathway"/>
    <property type="evidence" value="ECO:0007669"/>
    <property type="project" value="UniProtKB-KW"/>
</dbReference>
<dbReference type="AlphaFoldDB" id="A0AAN8K0P5"/>
<dbReference type="GO" id="GO:0045746">
    <property type="term" value="P:negative regulation of Notch signaling pathway"/>
    <property type="evidence" value="ECO:0007669"/>
    <property type="project" value="TreeGrafter"/>
</dbReference>
<feature type="region of interest" description="Disordered" evidence="12">
    <location>
        <begin position="168"/>
        <end position="193"/>
    </location>
</feature>
<protein>
    <recommendedName>
        <fullName evidence="5">RBPJ-interacting and tubulin-associated protein 1</fullName>
    </recommendedName>
    <alternativeName>
        <fullName evidence="11">RBPJ-interacting and tubulin-associated protein</fullName>
    </alternativeName>
</protein>
<comment type="function">
    <text evidence="10">Tubulin-binding protein that acts as a negative regulator of Notch signaling pathway. Shuttles between the cytoplasm and the nucleus and mediates the nuclear export of RBPJ/RBPSUH, thereby preventing the interaction between RBPJ/RBPSUH and NICD product of Notch proteins (Notch intracellular domain), leading to down-regulate Notch-mediated transcription. May play a role in neurogenesis.</text>
</comment>
<dbReference type="GO" id="GO:0007399">
    <property type="term" value="P:nervous system development"/>
    <property type="evidence" value="ECO:0007669"/>
    <property type="project" value="UniProtKB-KW"/>
</dbReference>
<dbReference type="EMBL" id="JAZGQO010000005">
    <property type="protein sequence ID" value="KAK6187041.1"/>
    <property type="molecule type" value="Genomic_DNA"/>
</dbReference>
<evidence type="ECO:0000256" key="2">
    <source>
        <dbReference type="ARBA" id="ARBA00004496"/>
    </source>
</evidence>
<feature type="compositionally biased region" description="Polar residues" evidence="12">
    <location>
        <begin position="176"/>
        <end position="186"/>
    </location>
</feature>
<evidence type="ECO:0000256" key="4">
    <source>
        <dbReference type="ARBA" id="ARBA00011667"/>
    </source>
</evidence>
<feature type="region of interest" description="Disordered" evidence="12">
    <location>
        <begin position="40"/>
        <end position="66"/>
    </location>
</feature>
<keyword evidence="9" id="KW-0539">Nucleus</keyword>